<dbReference type="Proteomes" id="UP000436801">
    <property type="component" value="Unassembled WGS sequence"/>
</dbReference>
<dbReference type="NCBIfam" id="TIGR01352">
    <property type="entry name" value="tonB_Cterm"/>
    <property type="match status" value="1"/>
</dbReference>
<evidence type="ECO:0000256" key="1">
    <source>
        <dbReference type="ARBA" id="ARBA00004167"/>
    </source>
</evidence>
<dbReference type="Proteomes" id="UP000323502">
    <property type="component" value="Unassembled WGS sequence"/>
</dbReference>
<dbReference type="EMBL" id="WSUT01000005">
    <property type="protein sequence ID" value="MWC43180.1"/>
    <property type="molecule type" value="Genomic_DNA"/>
</dbReference>
<dbReference type="Pfam" id="PF03544">
    <property type="entry name" value="TonB_C"/>
    <property type="match status" value="1"/>
</dbReference>
<feature type="region of interest" description="Disordered" evidence="5">
    <location>
        <begin position="39"/>
        <end position="102"/>
    </location>
</feature>
<accession>A0A1G7NC24</accession>
<evidence type="ECO:0000259" key="7">
    <source>
        <dbReference type="Pfam" id="PF03544"/>
    </source>
</evidence>
<feature type="compositionally biased region" description="Low complexity" evidence="5">
    <location>
        <begin position="69"/>
        <end position="89"/>
    </location>
</feature>
<sequence length="266" mass="27535">MGAYRARGYRRRPVALIGTVMVHAALLLLMLWPHPPRPRPASGSSLAVFDTPLPPPPPETIPPPPPRIDPAADAGGAPRPVPLPKARTAAPPPPRAPEAPVLPTALTPAAPIFADLPVSTGDRASAGVAGPAASGLGLGGSGAGDGSAHGSGSGSGPGAAMQRAGWIVMPTRRQMEPYWPRRAIRERLSGRVVLACIVPRPGPPRRCVVAEEHPQGVGFGKAALAMIHLFRLKPVMRGNTVVDVPLTIPVVFELPAFRGLPRDPAG</sequence>
<evidence type="ECO:0000256" key="6">
    <source>
        <dbReference type="SAM" id="Phobius"/>
    </source>
</evidence>
<comment type="subcellular location">
    <subcellularLocation>
        <location evidence="1">Membrane</location>
        <topology evidence="1">Single-pass membrane protein</topology>
    </subcellularLocation>
</comment>
<evidence type="ECO:0000313" key="8">
    <source>
        <dbReference type="EMBL" id="MWC43180.1"/>
    </source>
</evidence>
<evidence type="ECO:0000256" key="4">
    <source>
        <dbReference type="ARBA" id="ARBA00023136"/>
    </source>
</evidence>
<keyword evidence="4 6" id="KW-0472">Membrane</keyword>
<keyword evidence="3 6" id="KW-1133">Transmembrane helix</keyword>
<dbReference type="AlphaFoldDB" id="A0A1G7NC24"/>
<evidence type="ECO:0000313" key="9">
    <source>
        <dbReference type="EMBL" id="SDF71593.1"/>
    </source>
</evidence>
<dbReference type="Gene3D" id="3.30.1150.10">
    <property type="match status" value="1"/>
</dbReference>
<evidence type="ECO:0000313" key="11">
    <source>
        <dbReference type="Proteomes" id="UP000436801"/>
    </source>
</evidence>
<name>A0A1G7NC24_9SPHN</name>
<gene>
    <name evidence="8" type="ORF">GQR91_05820</name>
    <name evidence="9" type="ORF">SAMN05216557_105111</name>
</gene>
<proteinExistence type="predicted"/>
<dbReference type="InterPro" id="IPR037682">
    <property type="entry name" value="TonB_C"/>
</dbReference>
<dbReference type="InterPro" id="IPR006260">
    <property type="entry name" value="TonB/TolA_C"/>
</dbReference>
<protein>
    <submittedName>
        <fullName evidence="9">TonB family C-terminal domain-containing protein</fullName>
    </submittedName>
    <submittedName>
        <fullName evidence="8">TonB family protein</fullName>
    </submittedName>
</protein>
<keyword evidence="2 6" id="KW-0812">Transmembrane</keyword>
<evidence type="ECO:0000313" key="10">
    <source>
        <dbReference type="Proteomes" id="UP000323502"/>
    </source>
</evidence>
<evidence type="ECO:0000256" key="5">
    <source>
        <dbReference type="SAM" id="MobiDB-lite"/>
    </source>
</evidence>
<dbReference type="GO" id="GO:0016020">
    <property type="term" value="C:membrane"/>
    <property type="evidence" value="ECO:0007669"/>
    <property type="project" value="UniProtKB-SubCell"/>
</dbReference>
<organism evidence="9 10">
    <name type="scientific">Sphingomonas carotinifaciens</name>
    <dbReference type="NCBI Taxonomy" id="1166323"/>
    <lineage>
        <taxon>Bacteria</taxon>
        <taxon>Pseudomonadati</taxon>
        <taxon>Pseudomonadota</taxon>
        <taxon>Alphaproteobacteria</taxon>
        <taxon>Sphingomonadales</taxon>
        <taxon>Sphingomonadaceae</taxon>
        <taxon>Sphingomonas</taxon>
    </lineage>
</organism>
<dbReference type="OrthoDB" id="7585906at2"/>
<reference evidence="9 10" key="1">
    <citation type="submission" date="2016-10" db="EMBL/GenBank/DDBJ databases">
        <authorList>
            <person name="Varghese N."/>
            <person name="Submissions S."/>
        </authorList>
    </citation>
    <scope>NUCLEOTIDE SEQUENCE [LARGE SCALE GENOMIC DNA]</scope>
    <source>
        <strain evidence="9 10">S7-754</strain>
    </source>
</reference>
<dbReference type="RefSeq" id="WP_149682714.1">
    <property type="nucleotide sequence ID" value="NZ_FNBI01000005.1"/>
</dbReference>
<dbReference type="SUPFAM" id="SSF74653">
    <property type="entry name" value="TolA/TonB C-terminal domain"/>
    <property type="match status" value="1"/>
</dbReference>
<evidence type="ECO:0000256" key="3">
    <source>
        <dbReference type="ARBA" id="ARBA00022989"/>
    </source>
</evidence>
<feature type="domain" description="TonB C-terminal" evidence="7">
    <location>
        <begin position="176"/>
        <end position="254"/>
    </location>
</feature>
<reference evidence="8 11" key="2">
    <citation type="submission" date="2019-12" db="EMBL/GenBank/DDBJ databases">
        <authorList>
            <person name="Zheng J."/>
        </authorList>
    </citation>
    <scope>NUCLEOTIDE SEQUENCE [LARGE SCALE GENOMIC DNA]</scope>
    <source>
        <strain evidence="8 11">DSM 27347</strain>
    </source>
</reference>
<dbReference type="GO" id="GO:0055085">
    <property type="term" value="P:transmembrane transport"/>
    <property type="evidence" value="ECO:0007669"/>
    <property type="project" value="InterPro"/>
</dbReference>
<evidence type="ECO:0000256" key="2">
    <source>
        <dbReference type="ARBA" id="ARBA00022692"/>
    </source>
</evidence>
<feature type="compositionally biased region" description="Gly residues" evidence="5">
    <location>
        <begin position="140"/>
        <end position="157"/>
    </location>
</feature>
<feature type="transmembrane region" description="Helical" evidence="6">
    <location>
        <begin position="12"/>
        <end position="32"/>
    </location>
</feature>
<feature type="region of interest" description="Disordered" evidence="5">
    <location>
        <begin position="140"/>
        <end position="161"/>
    </location>
</feature>
<feature type="compositionally biased region" description="Pro residues" evidence="5">
    <location>
        <begin position="52"/>
        <end position="68"/>
    </location>
</feature>
<keyword evidence="10" id="KW-1185">Reference proteome</keyword>
<dbReference type="EMBL" id="FNBI01000005">
    <property type="protein sequence ID" value="SDF71593.1"/>
    <property type="molecule type" value="Genomic_DNA"/>
</dbReference>